<evidence type="ECO:0000313" key="2">
    <source>
        <dbReference type="Proteomes" id="UP000805193"/>
    </source>
</evidence>
<dbReference type="EMBL" id="JABSTQ010009109">
    <property type="protein sequence ID" value="KAG0432875.1"/>
    <property type="molecule type" value="Genomic_DNA"/>
</dbReference>
<evidence type="ECO:0000313" key="1">
    <source>
        <dbReference type="EMBL" id="KAG0432875.1"/>
    </source>
</evidence>
<feature type="non-terminal residue" evidence="1">
    <location>
        <position position="606"/>
    </location>
</feature>
<comment type="caution">
    <text evidence="1">The sequence shown here is derived from an EMBL/GenBank/DDBJ whole genome shotgun (WGS) entry which is preliminary data.</text>
</comment>
<sequence length="606" mass="67446">MAANSDDVHGWEPTGDRGSSPHQHRCSCCPWGLCTAVCEENLEEMGDNAALANEFELPFSDLTPTEREMLVRTQNSGLALYEAPQTYHQLLGRRLRATPADVKVLLKVFWIATNPRSGISLSESSDGPGKWTENSGNHVLPLSRQDGTDAVSKAKSWQAVAKTPGFLHGILRRRHHGNNTDHLGGGPVGPGPRPSTRPLYLEDIAAAAVAAARAQGDSVLQRSLRGDGNQVPGCLRDSGYHSHTGPLVTEDGSADAAAVASAYQRRQPQKRSVLAKSVTFDSMSPVEDKSVPDRHSISEPSGLRRFPGLRRDTDHGLPLSGFRKPCARPSLPACVATVPRARPTGGLTWLAGRFGKRAQSDPWISDRIRRYFLNRRFTVGTNANALLLSADTRTHVVGELYDTEKSYVESLQVLVNKYMRPLKSPDSAGTVEGTLVDEIFYMIPEILSHHESFLDVLQQRLACWDTRQKVGDIFVESFTKQPVIDTYTAFINNWKSAKEAIKMATQAKPSFAKFLEHTSREHKGKLALDALLIMPVQRIPRYELLIKELIKHTQHDHPDHQFLVLAQKEVHELALKINRMEREAFQHEQMQQRVRDVEQLIEGVMD</sequence>
<keyword evidence="2" id="KW-1185">Reference proteome</keyword>
<dbReference type="Proteomes" id="UP000805193">
    <property type="component" value="Unassembled WGS sequence"/>
</dbReference>
<organism evidence="1 2">
    <name type="scientific">Ixodes persulcatus</name>
    <name type="common">Taiga tick</name>
    <dbReference type="NCBI Taxonomy" id="34615"/>
    <lineage>
        <taxon>Eukaryota</taxon>
        <taxon>Metazoa</taxon>
        <taxon>Ecdysozoa</taxon>
        <taxon>Arthropoda</taxon>
        <taxon>Chelicerata</taxon>
        <taxon>Arachnida</taxon>
        <taxon>Acari</taxon>
        <taxon>Parasitiformes</taxon>
        <taxon>Ixodida</taxon>
        <taxon>Ixodoidea</taxon>
        <taxon>Ixodidae</taxon>
        <taxon>Ixodinae</taxon>
        <taxon>Ixodes</taxon>
    </lineage>
</organism>
<gene>
    <name evidence="1" type="ORF">HPB47_020429</name>
</gene>
<proteinExistence type="predicted"/>
<protein>
    <submittedName>
        <fullName evidence="1">Uncharacterized protein</fullName>
    </submittedName>
</protein>
<name>A0AC60QFI5_IXOPE</name>
<reference evidence="1 2" key="1">
    <citation type="journal article" date="2020" name="Cell">
        <title>Large-Scale Comparative Analyses of Tick Genomes Elucidate Their Genetic Diversity and Vector Capacities.</title>
        <authorList>
            <consortium name="Tick Genome and Microbiome Consortium (TIGMIC)"/>
            <person name="Jia N."/>
            <person name="Wang J."/>
            <person name="Shi W."/>
            <person name="Du L."/>
            <person name="Sun Y."/>
            <person name="Zhan W."/>
            <person name="Jiang J.F."/>
            <person name="Wang Q."/>
            <person name="Zhang B."/>
            <person name="Ji P."/>
            <person name="Bell-Sakyi L."/>
            <person name="Cui X.M."/>
            <person name="Yuan T.T."/>
            <person name="Jiang B.G."/>
            <person name="Yang W.F."/>
            <person name="Lam T.T."/>
            <person name="Chang Q.C."/>
            <person name="Ding S.J."/>
            <person name="Wang X.J."/>
            <person name="Zhu J.G."/>
            <person name="Ruan X.D."/>
            <person name="Zhao L."/>
            <person name="Wei J.T."/>
            <person name="Ye R.Z."/>
            <person name="Que T.C."/>
            <person name="Du C.H."/>
            <person name="Zhou Y.H."/>
            <person name="Cheng J.X."/>
            <person name="Dai P.F."/>
            <person name="Guo W.B."/>
            <person name="Han X.H."/>
            <person name="Huang E.J."/>
            <person name="Li L.F."/>
            <person name="Wei W."/>
            <person name="Gao Y.C."/>
            <person name="Liu J.Z."/>
            <person name="Shao H.Z."/>
            <person name="Wang X."/>
            <person name="Wang C.C."/>
            <person name="Yang T.C."/>
            <person name="Huo Q.B."/>
            <person name="Li W."/>
            <person name="Chen H.Y."/>
            <person name="Chen S.E."/>
            <person name="Zhou L.G."/>
            <person name="Ni X.B."/>
            <person name="Tian J.H."/>
            <person name="Sheng Y."/>
            <person name="Liu T."/>
            <person name="Pan Y.S."/>
            <person name="Xia L.Y."/>
            <person name="Li J."/>
            <person name="Zhao F."/>
            <person name="Cao W.C."/>
        </authorList>
    </citation>
    <scope>NUCLEOTIDE SEQUENCE [LARGE SCALE GENOMIC DNA]</scope>
    <source>
        <strain evidence="1">Iper-2018</strain>
    </source>
</reference>
<accession>A0AC60QFI5</accession>